<gene>
    <name evidence="1" type="ORF">EAH77_22480</name>
</gene>
<dbReference type="Proteomes" id="UP000317663">
    <property type="component" value="Unassembled WGS sequence"/>
</dbReference>
<dbReference type="AlphaFoldDB" id="A0A502G5G3"/>
<dbReference type="EMBL" id="RCZD01000016">
    <property type="protein sequence ID" value="TPG56842.1"/>
    <property type="molecule type" value="Genomic_DNA"/>
</dbReference>
<reference evidence="1 2" key="1">
    <citation type="journal article" date="2019" name="Environ. Microbiol.">
        <title>Species interactions and distinct microbial communities in high Arctic permafrost affected cryosols are associated with the CH4 and CO2 gas fluxes.</title>
        <authorList>
            <person name="Altshuler I."/>
            <person name="Hamel J."/>
            <person name="Turney S."/>
            <person name="Magnuson E."/>
            <person name="Levesque R."/>
            <person name="Greer C."/>
            <person name="Whyte L.G."/>
        </authorList>
    </citation>
    <scope>NUCLEOTIDE SEQUENCE [LARGE SCALE GENOMIC DNA]</scope>
    <source>
        <strain evidence="1 2">E4</strain>
    </source>
</reference>
<protein>
    <submittedName>
        <fullName evidence="1">Uncharacterized protein</fullName>
    </submittedName>
</protein>
<name>A0A502G5G3_9GAMM</name>
<evidence type="ECO:0000313" key="2">
    <source>
        <dbReference type="Proteomes" id="UP000317663"/>
    </source>
</evidence>
<evidence type="ECO:0000313" key="1">
    <source>
        <dbReference type="EMBL" id="TPG56842.1"/>
    </source>
</evidence>
<keyword evidence="2" id="KW-1185">Reference proteome</keyword>
<accession>A0A502G5G3</accession>
<organism evidence="1 2">
    <name type="scientific">Ewingella americana</name>
    <dbReference type="NCBI Taxonomy" id="41202"/>
    <lineage>
        <taxon>Bacteria</taxon>
        <taxon>Pseudomonadati</taxon>
        <taxon>Pseudomonadota</taxon>
        <taxon>Gammaproteobacteria</taxon>
        <taxon>Enterobacterales</taxon>
        <taxon>Yersiniaceae</taxon>
        <taxon>Ewingella</taxon>
    </lineage>
</organism>
<sequence>MQSDGAAAPPFLSVLFRGLVSCFPVVLFLSGLSLFFFVQLLCMIFSVRILSDILLAISPRINHPQGLAPFGSRPAAGRRARLR</sequence>
<comment type="caution">
    <text evidence="1">The sequence shown here is derived from an EMBL/GenBank/DDBJ whole genome shotgun (WGS) entry which is preliminary data.</text>
</comment>
<proteinExistence type="predicted"/>